<feature type="region of interest" description="Disordered" evidence="1">
    <location>
        <begin position="1"/>
        <end position="44"/>
    </location>
</feature>
<keyword evidence="3" id="KW-1185">Reference proteome</keyword>
<evidence type="ECO:0000313" key="2">
    <source>
        <dbReference type="EMBL" id="KAF6349124.1"/>
    </source>
</evidence>
<reference evidence="2 3" key="1">
    <citation type="journal article" date="2020" name="Nature">
        <title>Six reference-quality genomes reveal evolution of bat adaptations.</title>
        <authorList>
            <person name="Jebb D."/>
            <person name="Huang Z."/>
            <person name="Pippel M."/>
            <person name="Hughes G.M."/>
            <person name="Lavrichenko K."/>
            <person name="Devanna P."/>
            <person name="Winkler S."/>
            <person name="Jermiin L.S."/>
            <person name="Skirmuntt E.C."/>
            <person name="Katzourakis A."/>
            <person name="Burkitt-Gray L."/>
            <person name="Ray D.A."/>
            <person name="Sullivan K.A.M."/>
            <person name="Roscito J.G."/>
            <person name="Kirilenko B.M."/>
            <person name="Davalos L.M."/>
            <person name="Corthals A.P."/>
            <person name="Power M.L."/>
            <person name="Jones G."/>
            <person name="Ransome R.D."/>
            <person name="Dechmann D.K.N."/>
            <person name="Locatelli A.G."/>
            <person name="Puechmaille S.J."/>
            <person name="Fedrigo O."/>
            <person name="Jarvis E.D."/>
            <person name="Hiller M."/>
            <person name="Vernes S.C."/>
            <person name="Myers E.W."/>
            <person name="Teeling E.C."/>
        </authorList>
    </citation>
    <scope>NUCLEOTIDE SEQUENCE [LARGE SCALE GENOMIC DNA]</scope>
    <source>
        <strain evidence="2">MMyoMyo1</strain>
        <tissue evidence="2">Flight muscle</tissue>
    </source>
</reference>
<evidence type="ECO:0000256" key="1">
    <source>
        <dbReference type="SAM" id="MobiDB-lite"/>
    </source>
</evidence>
<organism evidence="2 3">
    <name type="scientific">Myotis myotis</name>
    <name type="common">Greater mouse-eared bat</name>
    <name type="synonym">Vespertilio myotis</name>
    <dbReference type="NCBI Taxonomy" id="51298"/>
    <lineage>
        <taxon>Eukaryota</taxon>
        <taxon>Metazoa</taxon>
        <taxon>Chordata</taxon>
        <taxon>Craniata</taxon>
        <taxon>Vertebrata</taxon>
        <taxon>Euteleostomi</taxon>
        <taxon>Mammalia</taxon>
        <taxon>Eutheria</taxon>
        <taxon>Laurasiatheria</taxon>
        <taxon>Chiroptera</taxon>
        <taxon>Yangochiroptera</taxon>
        <taxon>Vespertilionidae</taxon>
        <taxon>Myotis</taxon>
    </lineage>
</organism>
<evidence type="ECO:0000313" key="3">
    <source>
        <dbReference type="Proteomes" id="UP000527355"/>
    </source>
</evidence>
<name>A0A7J7XHI6_MYOMY</name>
<proteinExistence type="predicted"/>
<protein>
    <submittedName>
        <fullName evidence="2">Uncharacterized protein</fullName>
    </submittedName>
</protein>
<dbReference type="Proteomes" id="UP000527355">
    <property type="component" value="Unassembled WGS sequence"/>
</dbReference>
<comment type="caution">
    <text evidence="2">The sequence shown here is derived from an EMBL/GenBank/DDBJ whole genome shotgun (WGS) entry which is preliminary data.</text>
</comment>
<accession>A0A7J7XHI6</accession>
<gene>
    <name evidence="2" type="ORF">mMyoMyo1_011680</name>
</gene>
<sequence length="121" mass="13331">MPEGCLTASLGPIPQGSGPKPAGGHPPRGPRLQEGTASPPPPPNAQIFVHQASSITIVDRPEQLWTVTHSVCSFSCWPHLPKYQNLAPYEGDRFLLRWKCQLYVGSFFSREFCFSSTLFSC</sequence>
<dbReference type="AlphaFoldDB" id="A0A7J7XHI6"/>
<dbReference type="EMBL" id="JABWUV010000006">
    <property type="protein sequence ID" value="KAF6349124.1"/>
    <property type="molecule type" value="Genomic_DNA"/>
</dbReference>